<feature type="transmembrane region" description="Helical" evidence="7">
    <location>
        <begin position="429"/>
        <end position="452"/>
    </location>
</feature>
<feature type="transmembrane region" description="Helical" evidence="7">
    <location>
        <begin position="38"/>
        <end position="62"/>
    </location>
</feature>
<feature type="region of interest" description="Disordered" evidence="6">
    <location>
        <begin position="1"/>
        <end position="26"/>
    </location>
</feature>
<feature type="transmembrane region" description="Helical" evidence="7">
    <location>
        <begin position="368"/>
        <end position="391"/>
    </location>
</feature>
<dbReference type="SUPFAM" id="SSF103473">
    <property type="entry name" value="MFS general substrate transporter"/>
    <property type="match status" value="1"/>
</dbReference>
<feature type="transmembrane region" description="Helical" evidence="7">
    <location>
        <begin position="234"/>
        <end position="254"/>
    </location>
</feature>
<keyword evidence="5 7" id="KW-0472">Membrane</keyword>
<sequence length="508" mass="53935">MLVSGEPQEQSEAVLKDAPPAASEPNGEECVSGGRLGLLMLALVLCMFLVALDMTIVTTAIPRITQEFNSLDDIGWYGSAFFLTISAFSQVWGKAYTYYSLKFVILAAIFVFEAGSLICGVAQDSRTLIIGRAVTGAGGAGITNGCYTIIAFIAEPKKRPAYTGILGATYGIASVIGPLIGGAFTTNATWRWCFYMNLPVGFLSACVLVFFFQPPPSAAPRKASTMDKLRNMDPVGTALILASLVCFLLVMQWGGVSKPWSSADVIGTLVGFVLIMMLFAVHQTWLGETAMMVPRLVTNRRVFFLALFNFFLAGSFFNFVYYLPIYFQAIGGYSASASAVRNLPLILGSSVATIAGGAALPLVGYFNLYLLGGSALAIVGGGFMLTLTTVMEMAKCVGFQLLLGVGAGLCIQIPVAVGQGFAEPADIAATTAVLLFFQTMGGTIFISAAQSIFTNKLPEVLAAYLSGLRNAWILGVVCAGLSLLSGLSLRYQTIHDMKETAHQKDAEA</sequence>
<dbReference type="InterPro" id="IPR011701">
    <property type="entry name" value="MFS"/>
</dbReference>
<gene>
    <name evidence="9" type="ORF">HRG_01469</name>
</gene>
<dbReference type="InterPro" id="IPR020846">
    <property type="entry name" value="MFS_dom"/>
</dbReference>
<dbReference type="OrthoDB" id="10021397at2759"/>
<accession>A0A9P8N971</accession>
<feature type="transmembrane region" description="Helical" evidence="7">
    <location>
        <begin position="260"/>
        <end position="281"/>
    </location>
</feature>
<dbReference type="RefSeq" id="XP_044726340.1">
    <property type="nucleotide sequence ID" value="XM_044859940.1"/>
</dbReference>
<evidence type="ECO:0000256" key="6">
    <source>
        <dbReference type="SAM" id="MobiDB-lite"/>
    </source>
</evidence>
<evidence type="ECO:0000256" key="1">
    <source>
        <dbReference type="ARBA" id="ARBA00004141"/>
    </source>
</evidence>
<feature type="transmembrane region" description="Helical" evidence="7">
    <location>
        <begin position="343"/>
        <end position="363"/>
    </location>
</feature>
<feature type="transmembrane region" description="Helical" evidence="7">
    <location>
        <begin position="472"/>
        <end position="489"/>
    </location>
</feature>
<evidence type="ECO:0000313" key="9">
    <source>
        <dbReference type="EMBL" id="KAH0968827.1"/>
    </source>
</evidence>
<evidence type="ECO:0000256" key="2">
    <source>
        <dbReference type="ARBA" id="ARBA00022448"/>
    </source>
</evidence>
<dbReference type="InterPro" id="IPR036259">
    <property type="entry name" value="MFS_trans_sf"/>
</dbReference>
<dbReference type="PROSITE" id="PS50850">
    <property type="entry name" value="MFS"/>
    <property type="match status" value="1"/>
</dbReference>
<keyword evidence="2" id="KW-0813">Transport</keyword>
<comment type="caution">
    <text evidence="9">The sequence shown here is derived from an EMBL/GenBank/DDBJ whole genome shotgun (WGS) entry which is preliminary data.</text>
</comment>
<dbReference type="GeneID" id="68350598"/>
<evidence type="ECO:0000313" key="10">
    <source>
        <dbReference type="Proteomes" id="UP000824596"/>
    </source>
</evidence>
<evidence type="ECO:0000256" key="3">
    <source>
        <dbReference type="ARBA" id="ARBA00022692"/>
    </source>
</evidence>
<protein>
    <submittedName>
        <fullName evidence="9">Major facilitator superfamily domain-containing protein</fullName>
    </submittedName>
</protein>
<evidence type="ECO:0000256" key="7">
    <source>
        <dbReference type="SAM" id="Phobius"/>
    </source>
</evidence>
<dbReference type="GO" id="GO:0022857">
    <property type="term" value="F:transmembrane transporter activity"/>
    <property type="evidence" value="ECO:0007669"/>
    <property type="project" value="InterPro"/>
</dbReference>
<dbReference type="FunFam" id="1.20.1720.10:FF:000012">
    <property type="entry name" value="MFS toxin efflux pump (AflT)"/>
    <property type="match status" value="1"/>
</dbReference>
<dbReference type="AlphaFoldDB" id="A0A9P8N971"/>
<evidence type="ECO:0000256" key="5">
    <source>
        <dbReference type="ARBA" id="ARBA00023136"/>
    </source>
</evidence>
<feature type="transmembrane region" description="Helical" evidence="7">
    <location>
        <begin position="104"/>
        <end position="123"/>
    </location>
</feature>
<comment type="subcellular location">
    <subcellularLocation>
        <location evidence="1">Membrane</location>
        <topology evidence="1">Multi-pass membrane protein</topology>
    </subcellularLocation>
</comment>
<dbReference type="Pfam" id="PF07690">
    <property type="entry name" value="MFS_1"/>
    <property type="match status" value="1"/>
</dbReference>
<feature type="transmembrane region" description="Helical" evidence="7">
    <location>
        <begin position="194"/>
        <end position="213"/>
    </location>
</feature>
<evidence type="ECO:0000256" key="4">
    <source>
        <dbReference type="ARBA" id="ARBA00022989"/>
    </source>
</evidence>
<feature type="transmembrane region" description="Helical" evidence="7">
    <location>
        <begin position="302"/>
        <end position="323"/>
    </location>
</feature>
<dbReference type="CDD" id="cd17502">
    <property type="entry name" value="MFS_Azr1_MDR_like"/>
    <property type="match status" value="1"/>
</dbReference>
<evidence type="ECO:0000259" key="8">
    <source>
        <dbReference type="PROSITE" id="PS50850"/>
    </source>
</evidence>
<keyword evidence="3 7" id="KW-0812">Transmembrane</keyword>
<feature type="transmembrane region" description="Helical" evidence="7">
    <location>
        <begin position="74"/>
        <end position="92"/>
    </location>
</feature>
<dbReference type="Proteomes" id="UP000824596">
    <property type="component" value="Unassembled WGS sequence"/>
</dbReference>
<keyword evidence="4 7" id="KW-1133">Transmembrane helix</keyword>
<name>A0A9P8N971_9HYPO</name>
<dbReference type="Gene3D" id="1.20.1250.20">
    <property type="entry name" value="MFS general substrate transporter like domains"/>
    <property type="match status" value="1"/>
</dbReference>
<reference evidence="9" key="1">
    <citation type="submission" date="2021-09" db="EMBL/GenBank/DDBJ databases">
        <title>A high-quality genome of the endoparasitic fungus Hirsutella rhossiliensis with a comparison of Hirsutella genomes reveals transposable elements contributing to genome size variation.</title>
        <authorList>
            <person name="Lin R."/>
            <person name="Jiao Y."/>
            <person name="Sun X."/>
            <person name="Ling J."/>
            <person name="Xie B."/>
            <person name="Cheng X."/>
        </authorList>
    </citation>
    <scope>NUCLEOTIDE SEQUENCE</scope>
    <source>
        <strain evidence="9">HR02</strain>
    </source>
</reference>
<feature type="transmembrane region" description="Helical" evidence="7">
    <location>
        <begin position="161"/>
        <end position="182"/>
    </location>
</feature>
<dbReference type="GO" id="GO:0005886">
    <property type="term" value="C:plasma membrane"/>
    <property type="evidence" value="ECO:0007669"/>
    <property type="project" value="TreeGrafter"/>
</dbReference>
<dbReference type="PANTHER" id="PTHR23501">
    <property type="entry name" value="MAJOR FACILITATOR SUPERFAMILY"/>
    <property type="match status" value="1"/>
</dbReference>
<keyword evidence="10" id="KW-1185">Reference proteome</keyword>
<feature type="transmembrane region" description="Helical" evidence="7">
    <location>
        <begin position="397"/>
        <end position="417"/>
    </location>
</feature>
<dbReference type="PANTHER" id="PTHR23501:SF177">
    <property type="entry name" value="MAJOR FACILITATOR SUPERFAMILY (MFS) PROFILE DOMAIN-CONTAINING PROTEIN-RELATED"/>
    <property type="match status" value="1"/>
</dbReference>
<feature type="transmembrane region" description="Helical" evidence="7">
    <location>
        <begin position="129"/>
        <end position="154"/>
    </location>
</feature>
<organism evidence="9 10">
    <name type="scientific">Hirsutella rhossiliensis</name>
    <dbReference type="NCBI Taxonomy" id="111463"/>
    <lineage>
        <taxon>Eukaryota</taxon>
        <taxon>Fungi</taxon>
        <taxon>Dikarya</taxon>
        <taxon>Ascomycota</taxon>
        <taxon>Pezizomycotina</taxon>
        <taxon>Sordariomycetes</taxon>
        <taxon>Hypocreomycetidae</taxon>
        <taxon>Hypocreales</taxon>
        <taxon>Ophiocordycipitaceae</taxon>
        <taxon>Hirsutella</taxon>
    </lineage>
</organism>
<feature type="domain" description="Major facilitator superfamily (MFS) profile" evidence="8">
    <location>
        <begin position="39"/>
        <end position="494"/>
    </location>
</feature>
<proteinExistence type="predicted"/>
<dbReference type="EMBL" id="JAIZPD010000001">
    <property type="protein sequence ID" value="KAH0968827.1"/>
    <property type="molecule type" value="Genomic_DNA"/>
</dbReference>